<evidence type="ECO:0000256" key="1">
    <source>
        <dbReference type="ARBA" id="ARBA00004571"/>
    </source>
</evidence>
<evidence type="ECO:0000256" key="4">
    <source>
        <dbReference type="ARBA" id="ARBA00022452"/>
    </source>
</evidence>
<dbReference type="NCBIfam" id="NF011812">
    <property type="entry name" value="PRK15284.1"/>
    <property type="match status" value="1"/>
</dbReference>
<keyword evidence="4" id="KW-1134">Transmembrane beta strand</keyword>
<dbReference type="Gene3D" id="2.60.40.2610">
    <property type="entry name" value="Outer membrane usher protein FimD, plug domain"/>
    <property type="match status" value="1"/>
</dbReference>
<dbReference type="InterPro" id="IPR043142">
    <property type="entry name" value="PapC-like_C_sf"/>
</dbReference>
<comment type="caution">
    <text evidence="12">The sequence shown here is derived from an EMBL/GenBank/DDBJ whole genome shotgun (WGS) entry which is preliminary data.</text>
</comment>
<dbReference type="GO" id="GO:0015473">
    <property type="term" value="F:fimbrial usher porin activity"/>
    <property type="evidence" value="ECO:0007669"/>
    <property type="project" value="InterPro"/>
</dbReference>
<dbReference type="InterPro" id="IPR000015">
    <property type="entry name" value="Fimb_usher"/>
</dbReference>
<dbReference type="Pfam" id="PF00577">
    <property type="entry name" value="Usher"/>
    <property type="match status" value="1"/>
</dbReference>
<comment type="subcellular location">
    <subcellularLocation>
        <location evidence="1 9">Cell outer membrane</location>
        <topology evidence="1 9">Multi-pass membrane protein</topology>
    </subcellularLocation>
</comment>
<evidence type="ECO:0000256" key="8">
    <source>
        <dbReference type="ARBA" id="ARBA00023237"/>
    </source>
</evidence>
<keyword evidence="5 9" id="KW-0812">Transmembrane</keyword>
<evidence type="ECO:0000313" key="12">
    <source>
        <dbReference type="EMBL" id="CNI19860.1"/>
    </source>
</evidence>
<organism evidence="12 13">
    <name type="scientific">Yersinia mollaretii</name>
    <dbReference type="NCBI Taxonomy" id="33060"/>
    <lineage>
        <taxon>Bacteria</taxon>
        <taxon>Pseudomonadati</taxon>
        <taxon>Pseudomonadota</taxon>
        <taxon>Gammaproteobacteria</taxon>
        <taxon>Enterobacterales</taxon>
        <taxon>Yersiniaceae</taxon>
        <taxon>Yersinia</taxon>
    </lineage>
</organism>
<dbReference type="PANTHER" id="PTHR30451:SF10">
    <property type="entry name" value="OUTER MEMBRANE USHER PROTEIN YFCU-RELATED"/>
    <property type="match status" value="1"/>
</dbReference>
<dbReference type="GO" id="GO:0009297">
    <property type="term" value="P:pilus assembly"/>
    <property type="evidence" value="ECO:0007669"/>
    <property type="project" value="InterPro"/>
</dbReference>
<dbReference type="InterPro" id="IPR037224">
    <property type="entry name" value="PapC_N_sf"/>
</dbReference>
<name>A0AA36LRK6_YERMO</name>
<dbReference type="GO" id="GO:0009279">
    <property type="term" value="C:cell outer membrane"/>
    <property type="evidence" value="ECO:0007669"/>
    <property type="project" value="UniProtKB-SubCell"/>
</dbReference>
<dbReference type="PROSITE" id="PS01151">
    <property type="entry name" value="FIMBRIAL_USHER"/>
    <property type="match status" value="1"/>
</dbReference>
<dbReference type="Pfam" id="PF13953">
    <property type="entry name" value="PapC_C"/>
    <property type="match status" value="1"/>
</dbReference>
<evidence type="ECO:0000256" key="2">
    <source>
        <dbReference type="ARBA" id="ARBA00008064"/>
    </source>
</evidence>
<keyword evidence="9" id="KW-1029">Fimbrium biogenesis</keyword>
<evidence type="ECO:0000256" key="9">
    <source>
        <dbReference type="RuleBase" id="RU003884"/>
    </source>
</evidence>
<evidence type="ECO:0000259" key="10">
    <source>
        <dbReference type="Pfam" id="PF13953"/>
    </source>
</evidence>
<dbReference type="Gene3D" id="3.10.20.410">
    <property type="match status" value="1"/>
</dbReference>
<feature type="domain" description="PapC-like C-terminal" evidence="10">
    <location>
        <begin position="760"/>
        <end position="815"/>
    </location>
</feature>
<feature type="domain" description="PapC N-terminal" evidence="11">
    <location>
        <begin position="37"/>
        <end position="181"/>
    </location>
</feature>
<dbReference type="Proteomes" id="UP000040841">
    <property type="component" value="Unassembled WGS sequence"/>
</dbReference>
<evidence type="ECO:0000313" key="13">
    <source>
        <dbReference type="Proteomes" id="UP000040841"/>
    </source>
</evidence>
<evidence type="ECO:0000256" key="5">
    <source>
        <dbReference type="ARBA" id="ARBA00022692"/>
    </source>
</evidence>
<dbReference type="PANTHER" id="PTHR30451">
    <property type="entry name" value="OUTER MEMBRANE USHER PROTEIN"/>
    <property type="match status" value="1"/>
</dbReference>
<dbReference type="EMBL" id="CQBM01000005">
    <property type="protein sequence ID" value="CNI19860.1"/>
    <property type="molecule type" value="Genomic_DNA"/>
</dbReference>
<dbReference type="Pfam" id="PF13954">
    <property type="entry name" value="PapC_N"/>
    <property type="match status" value="1"/>
</dbReference>
<evidence type="ECO:0000259" key="11">
    <source>
        <dbReference type="Pfam" id="PF13954"/>
    </source>
</evidence>
<keyword evidence="3 9" id="KW-0813">Transport</keyword>
<comment type="similarity">
    <text evidence="2 9">Belongs to the fimbrial export usher family.</text>
</comment>
<reference evidence="12 13" key="1">
    <citation type="submission" date="2015-03" db="EMBL/GenBank/DDBJ databases">
        <authorList>
            <consortium name="Pathogen Informatics"/>
            <person name="Murphy D."/>
        </authorList>
    </citation>
    <scope>NUCLEOTIDE SEQUENCE [LARGE SCALE GENOMIC DNA]</scope>
    <source>
        <strain evidence="12 13">FE82747</strain>
    </source>
</reference>
<dbReference type="Gene3D" id="2.60.40.3110">
    <property type="match status" value="1"/>
</dbReference>
<proteinExistence type="inferred from homology"/>
<evidence type="ECO:0000256" key="3">
    <source>
        <dbReference type="ARBA" id="ARBA00022448"/>
    </source>
</evidence>
<dbReference type="InterPro" id="IPR018030">
    <property type="entry name" value="Fimbrial_membr_usher_CS"/>
</dbReference>
<keyword evidence="8 9" id="KW-0998">Cell outer membrane</keyword>
<evidence type="ECO:0000256" key="6">
    <source>
        <dbReference type="ARBA" id="ARBA00022729"/>
    </source>
</evidence>
<dbReference type="Gene3D" id="2.60.40.2070">
    <property type="match status" value="1"/>
</dbReference>
<sequence>MFLSYFPVLPSRPSILGVIIGLIVGTGGVKAYADNIQFNTDVLDINDRTNIDLSQFSHSGYIMPGDYIMAVQLNKHGLQEHPVTFYPAENDPKNSEACITPALVAKLGLKPEMKNKLSWWHQEQCLNVSSLAGMNSKGDIGAGTLYLTIPQSYLEYVSDNWDPPSAWDNGIPGLLFDYSANTRMQRQFQTGTQGYNTSGNGTVGGNMGAWRLRADWQARLDNPGGGQSSSRNWDWSRYYAYRAIPRLGAQLMLGENVLNSDIFDSFRFVGASLVTDNNMLPPNLRGYAPEVTGVARSNAKVIISQQGRILQESLVAAGPFRIQDLNDAVSGQLNVRVEEQDGSVQQFTMETATIPYLTRPGTVRYKVATGRPSDWQHHANGPLFATGEFSWGITNGWSMYGGGVAGGDYNSLAVGMGRDLMKLGALSVDATQSRVHLPQIGETLSGGSYRLSYSKRFDDYDSQVTFAGYRFSQQNYMSMSEYLNARTQGVRSQNSKEMYTLSFNQQFRDLGLTAYLDYNHQTYWNQPNNDRYNLSLARYFDIGRFKNMSVSLTAYRSQYSGNNDDGMFLSLSVPWGGSGSISYSNSWDRNDNTHQASYYNRVNDHDSYQVSGGVSRSGATTSGFYSHQGDIAQMNASAGYQQGRSASVGMSIQGGATMTLEGAALHRSGMPGGTRLLLDTDGIAGIPLRGYGANTQSNRFGKAVVSDVSSYYRNQISIDLNKLPSNAETTRSVVQATLTEGAIGYRKFEVIAGEKAMAVIRLADGTTPPFGATVLNKKKQSVGIVDDSGSVYLSGINAGESMTVQWGGQTQCELSLPAVLSNSNQTDLLLPCHLVSQSDTTAK</sequence>
<evidence type="ECO:0000256" key="7">
    <source>
        <dbReference type="ARBA" id="ARBA00023136"/>
    </source>
</evidence>
<dbReference type="RefSeq" id="WP_049678755.1">
    <property type="nucleotide sequence ID" value="NZ_CABMMJ010000005.1"/>
</dbReference>
<accession>A0AA36LRK6</accession>
<protein>
    <submittedName>
        <fullName evidence="12">Fimbrial outer membrane usher protein</fullName>
    </submittedName>
</protein>
<dbReference type="AlphaFoldDB" id="A0AA36LRK6"/>
<keyword evidence="6" id="KW-0732">Signal</keyword>
<dbReference type="InterPro" id="IPR025885">
    <property type="entry name" value="PapC_N"/>
</dbReference>
<dbReference type="SUPFAM" id="SSF141729">
    <property type="entry name" value="FimD N-terminal domain-like"/>
    <property type="match status" value="1"/>
</dbReference>
<gene>
    <name evidence="12" type="primary">mrfC_3</name>
    <name evidence="12" type="ORF">ERS008502_02553</name>
</gene>
<keyword evidence="7 9" id="KW-0472">Membrane</keyword>
<dbReference type="InterPro" id="IPR042186">
    <property type="entry name" value="FimD_plug_dom"/>
</dbReference>
<dbReference type="InterPro" id="IPR025949">
    <property type="entry name" value="PapC-like_C"/>
</dbReference>